<evidence type="ECO:0000256" key="5">
    <source>
        <dbReference type="ARBA" id="ARBA00023157"/>
    </source>
</evidence>
<reference evidence="11" key="1">
    <citation type="submission" date="2020-11" db="EMBL/GenBank/DDBJ databases">
        <authorList>
            <person name="Tran Van P."/>
        </authorList>
    </citation>
    <scope>NUCLEOTIDE SEQUENCE</scope>
</reference>
<comment type="catalytic activity">
    <reaction evidence="7">
        <text>acetylcholine + H2O = choline + acetate + H(+)</text>
        <dbReference type="Rhea" id="RHEA:17561"/>
        <dbReference type="ChEBI" id="CHEBI:15354"/>
        <dbReference type="ChEBI" id="CHEBI:15355"/>
        <dbReference type="ChEBI" id="CHEBI:15377"/>
        <dbReference type="ChEBI" id="CHEBI:15378"/>
        <dbReference type="ChEBI" id="CHEBI:30089"/>
        <dbReference type="EC" id="3.1.1.7"/>
    </reaction>
</comment>
<comment type="similarity">
    <text evidence="1 9">Belongs to the type-B carboxylesterase/lipase family.</text>
</comment>
<keyword evidence="6" id="KW-0325">Glycoprotein</keyword>
<protein>
    <recommendedName>
        <fullName evidence="9">Carboxylic ester hydrolase</fullName>
        <ecNumber evidence="9">3.1.1.-</ecNumber>
    </recommendedName>
</protein>
<evidence type="ECO:0000259" key="10">
    <source>
        <dbReference type="Pfam" id="PF00135"/>
    </source>
</evidence>
<dbReference type="SUPFAM" id="SSF53474">
    <property type="entry name" value="alpha/beta-Hydrolases"/>
    <property type="match status" value="1"/>
</dbReference>
<proteinExistence type="inferred from homology"/>
<dbReference type="InterPro" id="IPR000997">
    <property type="entry name" value="Cholinesterase"/>
</dbReference>
<keyword evidence="4" id="KW-0531">Neurotransmitter degradation</keyword>
<dbReference type="Gene3D" id="3.40.50.1820">
    <property type="entry name" value="alpha/beta hydrolase"/>
    <property type="match status" value="1"/>
</dbReference>
<dbReference type="InterPro" id="IPR002018">
    <property type="entry name" value="CarbesteraseB"/>
</dbReference>
<dbReference type="EC" id="3.1.1.-" evidence="9"/>
<dbReference type="Proteomes" id="UP000759131">
    <property type="component" value="Unassembled WGS sequence"/>
</dbReference>
<evidence type="ECO:0000256" key="7">
    <source>
        <dbReference type="ARBA" id="ARBA00048484"/>
    </source>
</evidence>
<dbReference type="GO" id="GO:0006581">
    <property type="term" value="P:acetylcholine catabolic process"/>
    <property type="evidence" value="ECO:0007669"/>
    <property type="project" value="TreeGrafter"/>
</dbReference>
<feature type="active site" description="Charge relay system" evidence="8">
    <location>
        <position position="297"/>
    </location>
</feature>
<evidence type="ECO:0000256" key="8">
    <source>
        <dbReference type="PIRSR" id="PIRSR600997-1"/>
    </source>
</evidence>
<evidence type="ECO:0000313" key="12">
    <source>
        <dbReference type="Proteomes" id="UP000759131"/>
    </source>
</evidence>
<dbReference type="PANTHER" id="PTHR43918:SF4">
    <property type="entry name" value="CARBOXYLIC ESTER HYDROLASE"/>
    <property type="match status" value="1"/>
</dbReference>
<evidence type="ECO:0000256" key="6">
    <source>
        <dbReference type="ARBA" id="ARBA00023180"/>
    </source>
</evidence>
<sequence>MAEVFLGIPYARAPVGGLRFKKPIAYNIDDYGDFNATQIPSPCVNYINGQSMPWSSPLAGAEDCLYLNIWSPNISGDTTNNKLYPVMVWIYGGGFQTGSVDLDLYDGQTLATIGDVVVVTFNYRTGIFGLFYADSDDAPGNLVLHDQRMAIQWVSDHIDRFGGDPELITVFGESAGSISAGVHLLSPNSSQLFKRAILQSGSPYHNIGGVSPHLALKQSRLIARDAGCLSDEQTIDFNCMRNMSSLEIMNVYKDIYSRGIALQLIFGDEISAQHPIQSVNQKQVSATDLLLGTNRNEGSAILFMGVPDMFDRNSPLNITKTQAIGFIRAMSEGWWLGVLSDQQLRQITDFYMSVVGEEDYSSVRQSLVDIIGDSMFICPSVYLADGVSTVGGAHVYYYQFTHIKHFDNYWGQWMGSPHFDEVQYVFGLPHRYPHRYSEPEIQLSTNLMKSWSSFARNG</sequence>
<feature type="active site" description="Acyl-ester intermediate" evidence="8">
    <location>
        <position position="174"/>
    </location>
</feature>
<dbReference type="InterPro" id="IPR019819">
    <property type="entry name" value="Carboxylesterase_B_CS"/>
</dbReference>
<evidence type="ECO:0000256" key="4">
    <source>
        <dbReference type="ARBA" id="ARBA00022867"/>
    </source>
</evidence>
<keyword evidence="5" id="KW-1015">Disulfide bond</keyword>
<evidence type="ECO:0000256" key="9">
    <source>
        <dbReference type="RuleBase" id="RU361235"/>
    </source>
</evidence>
<feature type="domain" description="Carboxylesterase type B" evidence="10">
    <location>
        <begin position="3"/>
        <end position="458"/>
    </location>
</feature>
<evidence type="ECO:0000256" key="3">
    <source>
        <dbReference type="ARBA" id="ARBA00022801"/>
    </source>
</evidence>
<feature type="active site" description="Charge relay system" evidence="8">
    <location>
        <position position="418"/>
    </location>
</feature>
<dbReference type="Pfam" id="PF00135">
    <property type="entry name" value="COesterase"/>
    <property type="match status" value="1"/>
</dbReference>
<dbReference type="OrthoDB" id="408631at2759"/>
<dbReference type="PROSITE" id="PS00941">
    <property type="entry name" value="CARBOXYLESTERASE_B_2"/>
    <property type="match status" value="1"/>
</dbReference>
<organism evidence="11">
    <name type="scientific">Medioppia subpectinata</name>
    <dbReference type="NCBI Taxonomy" id="1979941"/>
    <lineage>
        <taxon>Eukaryota</taxon>
        <taxon>Metazoa</taxon>
        <taxon>Ecdysozoa</taxon>
        <taxon>Arthropoda</taxon>
        <taxon>Chelicerata</taxon>
        <taxon>Arachnida</taxon>
        <taxon>Acari</taxon>
        <taxon>Acariformes</taxon>
        <taxon>Sarcoptiformes</taxon>
        <taxon>Oribatida</taxon>
        <taxon>Brachypylina</taxon>
        <taxon>Oppioidea</taxon>
        <taxon>Oppiidae</taxon>
        <taxon>Medioppia</taxon>
    </lineage>
</organism>
<dbReference type="EMBL" id="CAJPIZ010010689">
    <property type="protein sequence ID" value="CAG2112674.1"/>
    <property type="molecule type" value="Genomic_DNA"/>
</dbReference>
<keyword evidence="2" id="KW-0719">Serine esterase</keyword>
<dbReference type="AlphaFoldDB" id="A0A7R9Q4V9"/>
<evidence type="ECO:0000313" key="11">
    <source>
        <dbReference type="EMBL" id="CAD7632244.1"/>
    </source>
</evidence>
<dbReference type="GO" id="GO:0003990">
    <property type="term" value="F:acetylcholinesterase activity"/>
    <property type="evidence" value="ECO:0007669"/>
    <property type="project" value="UniProtKB-EC"/>
</dbReference>
<evidence type="ECO:0000256" key="1">
    <source>
        <dbReference type="ARBA" id="ARBA00005964"/>
    </source>
</evidence>
<dbReference type="InterPro" id="IPR050654">
    <property type="entry name" value="AChE-related_enzymes"/>
</dbReference>
<gene>
    <name evidence="11" type="ORF">OSB1V03_LOCUS12649</name>
</gene>
<keyword evidence="12" id="KW-1185">Reference proteome</keyword>
<evidence type="ECO:0000256" key="2">
    <source>
        <dbReference type="ARBA" id="ARBA00022487"/>
    </source>
</evidence>
<dbReference type="EMBL" id="OC865264">
    <property type="protein sequence ID" value="CAD7632244.1"/>
    <property type="molecule type" value="Genomic_DNA"/>
</dbReference>
<accession>A0A7R9Q4V9</accession>
<dbReference type="GO" id="GO:0005615">
    <property type="term" value="C:extracellular space"/>
    <property type="evidence" value="ECO:0007669"/>
    <property type="project" value="TreeGrafter"/>
</dbReference>
<keyword evidence="3 9" id="KW-0378">Hydrolase</keyword>
<dbReference type="InterPro" id="IPR019826">
    <property type="entry name" value="Carboxylesterase_B_AS"/>
</dbReference>
<dbReference type="PROSITE" id="PS00122">
    <property type="entry name" value="CARBOXYLESTERASE_B_1"/>
    <property type="match status" value="1"/>
</dbReference>
<dbReference type="PRINTS" id="PR00878">
    <property type="entry name" value="CHOLNESTRASE"/>
</dbReference>
<dbReference type="GO" id="GO:0019695">
    <property type="term" value="P:choline metabolic process"/>
    <property type="evidence" value="ECO:0007669"/>
    <property type="project" value="TreeGrafter"/>
</dbReference>
<dbReference type="PANTHER" id="PTHR43918">
    <property type="entry name" value="ACETYLCHOLINESTERASE"/>
    <property type="match status" value="1"/>
</dbReference>
<dbReference type="GO" id="GO:0005886">
    <property type="term" value="C:plasma membrane"/>
    <property type="evidence" value="ECO:0007669"/>
    <property type="project" value="TreeGrafter"/>
</dbReference>
<dbReference type="InterPro" id="IPR029058">
    <property type="entry name" value="AB_hydrolase_fold"/>
</dbReference>
<name>A0A7R9Q4V9_9ACAR</name>